<keyword evidence="1" id="KW-0472">Membrane</keyword>
<dbReference type="EMBL" id="NSIT01000107">
    <property type="protein sequence ID" value="PJE79002.1"/>
    <property type="molecule type" value="Genomic_DNA"/>
</dbReference>
<organism evidence="2">
    <name type="scientific">invertebrate metagenome</name>
    <dbReference type="NCBI Taxonomy" id="1711999"/>
    <lineage>
        <taxon>unclassified sequences</taxon>
        <taxon>metagenomes</taxon>
        <taxon>organismal metagenomes</taxon>
    </lineage>
</organism>
<name>A0A2H9T726_9ZZZZ</name>
<dbReference type="AlphaFoldDB" id="A0A2H9T726"/>
<accession>A0A2H9T726</accession>
<feature type="transmembrane region" description="Helical" evidence="1">
    <location>
        <begin position="25"/>
        <end position="44"/>
    </location>
</feature>
<reference evidence="2" key="1">
    <citation type="journal article" date="2017" name="Appl. Environ. Microbiol.">
        <title>Molecular characterization of an Endozoicomonas-like organism causing infection in king scallop Pecten maximus L.</title>
        <authorList>
            <person name="Cano I."/>
            <person name="van Aerle R."/>
            <person name="Ross S."/>
            <person name="Verner-Jeffreys D.W."/>
            <person name="Paley R.K."/>
            <person name="Rimmer G."/>
            <person name="Ryder D."/>
            <person name="Hooper P."/>
            <person name="Stone D."/>
            <person name="Feist S.W."/>
        </authorList>
    </citation>
    <scope>NUCLEOTIDE SEQUENCE</scope>
</reference>
<protein>
    <submittedName>
        <fullName evidence="2">Uncharacterized protein</fullName>
    </submittedName>
</protein>
<feature type="transmembrane region" description="Helical" evidence="1">
    <location>
        <begin position="155"/>
        <end position="176"/>
    </location>
</feature>
<sequence>MTCPDNNMTKPYHSSFGLSLKSQLLLLYGLLLSGLSITSGLLLYQENISSGMQQAQKMGQLLSKQTANASINMLITGDRLSLNVLLNQLVQNDYIAAASLYSIDNQRIASSGYRPDEPDAFAYREAIIYQDVIIGYVTLYLNLPLLQQRALATVYPFGIISLFLLITGLLLVYFFAENLTISLKKIERQLSVLLPDAPQSKKDTNELKRIASLTEGQLLYHLNTSAQKSKQQQTKPEPDIPNPFYAAVGYHFRNVSTLQTLLTPDDFRQHLKRQQVSIHKSATLYNGIPDEPAQDHGCIFFIGDSYSFVIKNAIACALHIACLRQEKESTQPLKIKTGLCIVLGQDQQELRKKSQELIRISQGTEIYLYHEQLPLLPSDLCETAATDCAEICYISHLNSSFSKKIKKQAIDLMDDNNK</sequence>
<proteinExistence type="predicted"/>
<keyword evidence="1" id="KW-1133">Transmembrane helix</keyword>
<evidence type="ECO:0000256" key="1">
    <source>
        <dbReference type="SAM" id="Phobius"/>
    </source>
</evidence>
<evidence type="ECO:0000313" key="2">
    <source>
        <dbReference type="EMBL" id="PJE79002.1"/>
    </source>
</evidence>
<comment type="caution">
    <text evidence="2">The sequence shown here is derived from an EMBL/GenBank/DDBJ whole genome shotgun (WGS) entry which is preliminary data.</text>
</comment>
<gene>
    <name evidence="2" type="ORF">CI610_02036</name>
</gene>
<keyword evidence="1" id="KW-0812">Transmembrane</keyword>